<dbReference type="FunFam" id="1.10.510.10:FF:000999">
    <property type="entry name" value="Si:dkey-8e10.3"/>
    <property type="match status" value="1"/>
</dbReference>
<organism evidence="6 7">
    <name type="scientific">Danionella cerebrum</name>
    <dbReference type="NCBI Taxonomy" id="2873325"/>
    <lineage>
        <taxon>Eukaryota</taxon>
        <taxon>Metazoa</taxon>
        <taxon>Chordata</taxon>
        <taxon>Craniata</taxon>
        <taxon>Vertebrata</taxon>
        <taxon>Euteleostomi</taxon>
        <taxon>Actinopterygii</taxon>
        <taxon>Neopterygii</taxon>
        <taxon>Teleostei</taxon>
        <taxon>Ostariophysi</taxon>
        <taxon>Cypriniformes</taxon>
        <taxon>Danionidae</taxon>
        <taxon>Danioninae</taxon>
        <taxon>Danionella</taxon>
    </lineage>
</organism>
<reference evidence="6" key="2">
    <citation type="submission" date="2019-04" db="EMBL/GenBank/DDBJ databases">
        <authorList>
            <person name="Kadobianskyi M."/>
            <person name="Schulze L."/>
            <person name="Schuelke M."/>
            <person name="Judkewitz B."/>
        </authorList>
    </citation>
    <scope>NUCLEOTIDE SEQUENCE</scope>
    <source>
        <strain evidence="6">Bolton</strain>
        <tissue evidence="6">Whole-body</tissue>
    </source>
</reference>
<evidence type="ECO:0000256" key="3">
    <source>
        <dbReference type="PROSITE-ProRule" id="PRU10141"/>
    </source>
</evidence>
<dbReference type="InterPro" id="IPR011009">
    <property type="entry name" value="Kinase-like_dom_sf"/>
</dbReference>
<comment type="similarity">
    <text evidence="4">Belongs to the protein kinase superfamily.</text>
</comment>
<keyword evidence="4" id="KW-0723">Serine/threonine-protein kinase</keyword>
<feature type="binding site" evidence="3">
    <location>
        <position position="95"/>
    </location>
    <ligand>
        <name>ATP</name>
        <dbReference type="ChEBI" id="CHEBI:30616"/>
    </ligand>
</feature>
<dbReference type="PROSITE" id="PS00108">
    <property type="entry name" value="PROTEIN_KINASE_ST"/>
    <property type="match status" value="1"/>
</dbReference>
<dbReference type="GO" id="GO:0004674">
    <property type="term" value="F:protein serine/threonine kinase activity"/>
    <property type="evidence" value="ECO:0007669"/>
    <property type="project" value="UniProtKB-KW"/>
</dbReference>
<dbReference type="CDD" id="cd13987">
    <property type="entry name" value="STKc_SBK1"/>
    <property type="match status" value="1"/>
</dbReference>
<dbReference type="PANTHER" id="PTHR24359">
    <property type="entry name" value="SERINE/THREONINE-PROTEIN KINASE SBK1"/>
    <property type="match status" value="1"/>
</dbReference>
<keyword evidence="4" id="KW-0418">Kinase</keyword>
<protein>
    <recommendedName>
        <fullName evidence="5">Protein kinase domain-containing protein</fullName>
    </recommendedName>
</protein>
<keyword evidence="7" id="KW-1185">Reference proteome</keyword>
<reference evidence="6 7" key="1">
    <citation type="journal article" date="2019" name="Sci. Data">
        <title>Hybrid genome assembly and annotation of Danionella translucida.</title>
        <authorList>
            <person name="Kadobianskyi M."/>
            <person name="Schulze L."/>
            <person name="Schuelke M."/>
            <person name="Judkewitz B."/>
        </authorList>
    </citation>
    <scope>NUCLEOTIDE SEQUENCE [LARGE SCALE GENOMIC DNA]</scope>
    <source>
        <strain evidence="6 7">Bolton</strain>
    </source>
</reference>
<gene>
    <name evidence="6" type="ORF">DNTS_009495</name>
</gene>
<dbReference type="GO" id="GO:0005524">
    <property type="term" value="F:ATP binding"/>
    <property type="evidence" value="ECO:0007669"/>
    <property type="project" value="UniProtKB-UniRule"/>
</dbReference>
<dbReference type="Gene3D" id="1.10.510.10">
    <property type="entry name" value="Transferase(Phosphotransferase) domain 1"/>
    <property type="match status" value="1"/>
</dbReference>
<keyword evidence="2 3" id="KW-0067">ATP-binding</keyword>
<proteinExistence type="inferred from homology"/>
<dbReference type="PANTHER" id="PTHR24359:SF34">
    <property type="entry name" value="PROTEIN KINASE DOMAIN-CONTAINING PROTEIN"/>
    <property type="match status" value="1"/>
</dbReference>
<name>A0A553P521_9TELE</name>
<dbReference type="InterPro" id="IPR017441">
    <property type="entry name" value="Protein_kinase_ATP_BS"/>
</dbReference>
<evidence type="ECO:0000256" key="1">
    <source>
        <dbReference type="ARBA" id="ARBA00022741"/>
    </source>
</evidence>
<keyword evidence="4" id="KW-0808">Transferase</keyword>
<comment type="caution">
    <text evidence="6">The sequence shown here is derived from an EMBL/GenBank/DDBJ whole genome shotgun (WGS) entry which is preliminary data.</text>
</comment>
<evidence type="ECO:0000256" key="4">
    <source>
        <dbReference type="RuleBase" id="RU000304"/>
    </source>
</evidence>
<dbReference type="PROSITE" id="PS50011">
    <property type="entry name" value="PROTEIN_KINASE_DOM"/>
    <property type="match status" value="1"/>
</dbReference>
<dbReference type="Proteomes" id="UP000316079">
    <property type="component" value="Unassembled WGS sequence"/>
</dbReference>
<dbReference type="PROSITE" id="PS00107">
    <property type="entry name" value="PROTEIN_KINASE_ATP"/>
    <property type="match status" value="1"/>
</dbReference>
<keyword evidence="1 3" id="KW-0547">Nucleotide-binding</keyword>
<evidence type="ECO:0000256" key="2">
    <source>
        <dbReference type="ARBA" id="ARBA00022840"/>
    </source>
</evidence>
<evidence type="ECO:0000313" key="7">
    <source>
        <dbReference type="Proteomes" id="UP000316079"/>
    </source>
</evidence>
<dbReference type="EMBL" id="SRMA01026748">
    <property type="protein sequence ID" value="TRY72788.1"/>
    <property type="molecule type" value="Genomic_DNA"/>
</dbReference>
<dbReference type="EMBL" id="SRMA01026748">
    <property type="protein sequence ID" value="TRY72789.1"/>
    <property type="molecule type" value="Genomic_DNA"/>
</dbReference>
<dbReference type="OrthoDB" id="6513151at2759"/>
<dbReference type="Pfam" id="PF00069">
    <property type="entry name" value="Pkinase"/>
    <property type="match status" value="1"/>
</dbReference>
<sequence>MHLPVSLDPLSEQERSGIGVRIESVCSPEPQRMIELGSMEEGSSLIDELIVLTSQSLCQLEIPEHFNIIKEIGRGKYGQVLLVTHRCKGTPMALKVLPKASTQLQGFLREYCISLHLSCHPCIVGLFGIAFQSSEHYGFAQELVTGRDLFAIIQPRVGIPESAVKRCAVQISCALDFIHQRGLVHRDIKPENILLLDAHCQRVKLADFGLTQRSGTLIRYISGTLPYMSPELCAMVLEEPQKQPKSPPLKVEPSLDIWAFAVLLFCILTGFFPWERCNDADDFYMEFADWRGGQSQSSLPSQWRRFTPACMEMFRRMLALDPNERCTIGEVRRYVGKDWVREKDANGWVGVNGDVGTSTPSPCSSSYCDER</sequence>
<evidence type="ECO:0000313" key="6">
    <source>
        <dbReference type="EMBL" id="TRY72789.1"/>
    </source>
</evidence>
<dbReference type="SMART" id="SM00220">
    <property type="entry name" value="S_TKc"/>
    <property type="match status" value="1"/>
</dbReference>
<feature type="domain" description="Protein kinase" evidence="5">
    <location>
        <begin position="66"/>
        <end position="340"/>
    </location>
</feature>
<dbReference type="STRING" id="623744.A0A553P521"/>
<dbReference type="SUPFAM" id="SSF56112">
    <property type="entry name" value="Protein kinase-like (PK-like)"/>
    <property type="match status" value="1"/>
</dbReference>
<dbReference type="InterPro" id="IPR008271">
    <property type="entry name" value="Ser/Thr_kinase_AS"/>
</dbReference>
<dbReference type="AlphaFoldDB" id="A0A553P521"/>
<evidence type="ECO:0000259" key="5">
    <source>
        <dbReference type="PROSITE" id="PS50011"/>
    </source>
</evidence>
<dbReference type="InterPro" id="IPR000719">
    <property type="entry name" value="Prot_kinase_dom"/>
</dbReference>
<accession>A0A553P521</accession>